<dbReference type="EMBL" id="JAIWYP010000002">
    <property type="protein sequence ID" value="KAH3873752.1"/>
    <property type="molecule type" value="Genomic_DNA"/>
</dbReference>
<dbReference type="Gene3D" id="3.50.50.60">
    <property type="entry name" value="FAD/NAD(P)-binding domain"/>
    <property type="match status" value="1"/>
</dbReference>
<reference evidence="1" key="2">
    <citation type="submission" date="2020-11" db="EMBL/GenBank/DDBJ databases">
        <authorList>
            <person name="McCartney M.A."/>
            <person name="Auch B."/>
            <person name="Kono T."/>
            <person name="Mallez S."/>
            <person name="Becker A."/>
            <person name="Gohl D.M."/>
            <person name="Silverstein K.A.T."/>
            <person name="Koren S."/>
            <person name="Bechman K.B."/>
            <person name="Herman A."/>
            <person name="Abrahante J.E."/>
            <person name="Garbe J."/>
        </authorList>
    </citation>
    <scope>NUCLEOTIDE SEQUENCE</scope>
    <source>
        <strain evidence="1">Duluth1</strain>
        <tissue evidence="1">Whole animal</tissue>
    </source>
</reference>
<gene>
    <name evidence="1" type="ORF">DPMN_036989</name>
</gene>
<dbReference type="Gene3D" id="3.90.660.10">
    <property type="match status" value="1"/>
</dbReference>
<proteinExistence type="predicted"/>
<dbReference type="InterPro" id="IPR036188">
    <property type="entry name" value="FAD/NAD-bd_sf"/>
</dbReference>
<name>A0A9D4RPD5_DREPO</name>
<keyword evidence="2" id="KW-1185">Reference proteome</keyword>
<accession>A0A9D4RPD5</accession>
<reference evidence="1" key="1">
    <citation type="journal article" date="2019" name="bioRxiv">
        <title>The Genome of the Zebra Mussel, Dreissena polymorpha: A Resource for Invasive Species Research.</title>
        <authorList>
            <person name="McCartney M.A."/>
            <person name="Auch B."/>
            <person name="Kono T."/>
            <person name="Mallez S."/>
            <person name="Zhang Y."/>
            <person name="Obille A."/>
            <person name="Becker A."/>
            <person name="Abrahante J.E."/>
            <person name="Garbe J."/>
            <person name="Badalamenti J.P."/>
            <person name="Herman A."/>
            <person name="Mangelson H."/>
            <person name="Liachko I."/>
            <person name="Sullivan S."/>
            <person name="Sone E.D."/>
            <person name="Koren S."/>
            <person name="Silverstein K.A.T."/>
            <person name="Beckman K.B."/>
            <person name="Gohl D.M."/>
        </authorList>
    </citation>
    <scope>NUCLEOTIDE SEQUENCE</scope>
    <source>
        <strain evidence="1">Duluth1</strain>
        <tissue evidence="1">Whole animal</tissue>
    </source>
</reference>
<organism evidence="1 2">
    <name type="scientific">Dreissena polymorpha</name>
    <name type="common">Zebra mussel</name>
    <name type="synonym">Mytilus polymorpha</name>
    <dbReference type="NCBI Taxonomy" id="45954"/>
    <lineage>
        <taxon>Eukaryota</taxon>
        <taxon>Metazoa</taxon>
        <taxon>Spiralia</taxon>
        <taxon>Lophotrochozoa</taxon>
        <taxon>Mollusca</taxon>
        <taxon>Bivalvia</taxon>
        <taxon>Autobranchia</taxon>
        <taxon>Heteroconchia</taxon>
        <taxon>Euheterodonta</taxon>
        <taxon>Imparidentia</taxon>
        <taxon>Neoheterodontei</taxon>
        <taxon>Myida</taxon>
        <taxon>Dreissenoidea</taxon>
        <taxon>Dreissenidae</taxon>
        <taxon>Dreissena</taxon>
    </lineage>
</organism>
<protein>
    <submittedName>
        <fullName evidence="1">Uncharacterized protein</fullName>
    </submittedName>
</protein>
<comment type="caution">
    <text evidence="1">The sequence shown here is derived from an EMBL/GenBank/DDBJ whole genome shotgun (WGS) entry which is preliminary data.</text>
</comment>
<evidence type="ECO:0000313" key="1">
    <source>
        <dbReference type="EMBL" id="KAH3873752.1"/>
    </source>
</evidence>
<evidence type="ECO:0000313" key="2">
    <source>
        <dbReference type="Proteomes" id="UP000828390"/>
    </source>
</evidence>
<dbReference type="Proteomes" id="UP000828390">
    <property type="component" value="Unassembled WGS sequence"/>
</dbReference>
<dbReference type="AlphaFoldDB" id="A0A9D4RPD5"/>
<sequence>MGALMLSREKQKAISETTNSASTKIILQCKRRFWKDAVCQGRFSKSSDMIGQLHYPFTTARIF</sequence>